<dbReference type="PRINTS" id="PR01818">
    <property type="entry name" value="DESMOCADHERN"/>
</dbReference>
<dbReference type="InterPro" id="IPR020894">
    <property type="entry name" value="Cadherin_CS"/>
</dbReference>
<dbReference type="GO" id="GO:0030057">
    <property type="term" value="C:desmosome"/>
    <property type="evidence" value="ECO:0007669"/>
    <property type="project" value="UniProtKB-SubCell"/>
</dbReference>
<feature type="domain" description="Cadherin" evidence="19">
    <location>
        <begin position="455"/>
        <end position="560"/>
    </location>
</feature>
<dbReference type="Pfam" id="PF01049">
    <property type="entry name" value="CADH_Y-type_LIR"/>
    <property type="match status" value="1"/>
</dbReference>
<keyword evidence="3" id="KW-1003">Cell membrane</keyword>
<dbReference type="GO" id="GO:0008013">
    <property type="term" value="F:beta-catenin binding"/>
    <property type="evidence" value="ECO:0007669"/>
    <property type="project" value="TreeGrafter"/>
</dbReference>
<evidence type="ECO:0000256" key="1">
    <source>
        <dbReference type="ARBA" id="ARBA00004251"/>
    </source>
</evidence>
<dbReference type="SUPFAM" id="SSF49313">
    <property type="entry name" value="Cadherin-like"/>
    <property type="match status" value="6"/>
</dbReference>
<feature type="signal peptide" evidence="18">
    <location>
        <begin position="1"/>
        <end position="21"/>
    </location>
</feature>
<keyword evidence="5" id="KW-0479">Metal-binding</keyword>
<evidence type="ECO:0000313" key="20">
    <source>
        <dbReference type="EMBL" id="SBP15578.1"/>
    </source>
</evidence>
<keyword evidence="10" id="KW-0965">Cell junction</keyword>
<comment type="subcellular location">
    <subcellularLocation>
        <location evidence="2">Cell junction</location>
        <location evidence="2">Desmosome</location>
    </subcellularLocation>
    <subcellularLocation>
        <location evidence="1 15">Cell membrane</location>
        <topology evidence="1 15">Single-pass type I membrane protein</topology>
    </subcellularLocation>
</comment>
<reference evidence="20" key="1">
    <citation type="submission" date="2016-05" db="EMBL/GenBank/DDBJ databases">
        <authorList>
            <person name="Lavstsen T."/>
            <person name="Jespersen J.S."/>
        </authorList>
    </citation>
    <scope>NUCLEOTIDE SEQUENCE</scope>
    <source>
        <tissue evidence="20">Brain</tissue>
    </source>
</reference>
<proteinExistence type="predicted"/>
<evidence type="ECO:0000256" key="7">
    <source>
        <dbReference type="ARBA" id="ARBA00022737"/>
    </source>
</evidence>
<dbReference type="GO" id="GO:0005912">
    <property type="term" value="C:adherens junction"/>
    <property type="evidence" value="ECO:0007669"/>
    <property type="project" value="TreeGrafter"/>
</dbReference>
<dbReference type="EMBL" id="HADW01014178">
    <property type="protein sequence ID" value="SBP15578.1"/>
    <property type="molecule type" value="Transcribed_RNA"/>
</dbReference>
<evidence type="ECO:0000256" key="6">
    <source>
        <dbReference type="ARBA" id="ARBA00022729"/>
    </source>
</evidence>
<keyword evidence="12 17" id="KW-0472">Membrane</keyword>
<evidence type="ECO:0000256" key="16">
    <source>
        <dbReference type="RuleBase" id="RU004358"/>
    </source>
</evidence>
<keyword evidence="13" id="KW-0325">Glycoprotein</keyword>
<feature type="domain" description="Cadherin" evidence="19">
    <location>
        <begin position="152"/>
        <end position="234"/>
    </location>
</feature>
<dbReference type="Gene3D" id="2.60.40.60">
    <property type="entry name" value="Cadherins"/>
    <property type="match status" value="6"/>
</dbReference>
<dbReference type="AlphaFoldDB" id="A0A1A7XC89"/>
<dbReference type="GO" id="GO:0016339">
    <property type="term" value="P:calcium-dependent cell-cell adhesion via plasma membrane cell adhesion molecules"/>
    <property type="evidence" value="ECO:0007669"/>
    <property type="project" value="TreeGrafter"/>
</dbReference>
<feature type="domain" description="Cadherin" evidence="19">
    <location>
        <begin position="234"/>
        <end position="341"/>
    </location>
</feature>
<evidence type="ECO:0000259" key="19">
    <source>
        <dbReference type="PROSITE" id="PS50268"/>
    </source>
</evidence>
<dbReference type="GO" id="GO:0005509">
    <property type="term" value="F:calcium ion binding"/>
    <property type="evidence" value="ECO:0007669"/>
    <property type="project" value="UniProtKB-UniRule"/>
</dbReference>
<keyword evidence="8 14" id="KW-0106">Calcium</keyword>
<dbReference type="CDD" id="cd11304">
    <property type="entry name" value="Cadherin_repeat"/>
    <property type="match status" value="4"/>
</dbReference>
<dbReference type="FunFam" id="2.60.40.60:FF:000011">
    <property type="entry name" value="Cadherin 1"/>
    <property type="match status" value="1"/>
</dbReference>
<name>A0A1A7XC89_9TELE</name>
<dbReference type="FunFam" id="2.60.40.60:FF:000020">
    <property type="entry name" value="Dachsous cadherin-related 1b"/>
    <property type="match status" value="1"/>
</dbReference>
<dbReference type="GO" id="GO:0007043">
    <property type="term" value="P:cell-cell junction assembly"/>
    <property type="evidence" value="ECO:0007669"/>
    <property type="project" value="TreeGrafter"/>
</dbReference>
<dbReference type="InterPro" id="IPR002126">
    <property type="entry name" value="Cadherin-like_dom"/>
</dbReference>
<evidence type="ECO:0000256" key="14">
    <source>
        <dbReference type="PROSITE-ProRule" id="PRU00043"/>
    </source>
</evidence>
<dbReference type="Pfam" id="PF00028">
    <property type="entry name" value="Cadherin"/>
    <property type="match status" value="4"/>
</dbReference>
<evidence type="ECO:0000256" key="12">
    <source>
        <dbReference type="ARBA" id="ARBA00023136"/>
    </source>
</evidence>
<dbReference type="GO" id="GO:0000902">
    <property type="term" value="P:cell morphogenesis"/>
    <property type="evidence" value="ECO:0007669"/>
    <property type="project" value="TreeGrafter"/>
</dbReference>
<dbReference type="Pfam" id="PF08758">
    <property type="entry name" value="Cadherin_pro"/>
    <property type="match status" value="1"/>
</dbReference>
<evidence type="ECO:0000256" key="5">
    <source>
        <dbReference type="ARBA" id="ARBA00022723"/>
    </source>
</evidence>
<dbReference type="InterPro" id="IPR014868">
    <property type="entry name" value="Cadherin_pro_dom"/>
</dbReference>
<organism evidence="20">
    <name type="scientific">Iconisemion striatum</name>
    <dbReference type="NCBI Taxonomy" id="60296"/>
    <lineage>
        <taxon>Eukaryota</taxon>
        <taxon>Metazoa</taxon>
        <taxon>Chordata</taxon>
        <taxon>Craniata</taxon>
        <taxon>Vertebrata</taxon>
        <taxon>Euteleostomi</taxon>
        <taxon>Actinopterygii</taxon>
        <taxon>Neopterygii</taxon>
        <taxon>Teleostei</taxon>
        <taxon>Neoteleostei</taxon>
        <taxon>Acanthomorphata</taxon>
        <taxon>Ovalentaria</taxon>
        <taxon>Atherinomorphae</taxon>
        <taxon>Cyprinodontiformes</taxon>
        <taxon>Nothobranchiidae</taxon>
        <taxon>Iconisemion</taxon>
    </lineage>
</organism>
<dbReference type="InterPro" id="IPR009122">
    <property type="entry name" value="Desmosomal_cadherin"/>
</dbReference>
<dbReference type="InterPro" id="IPR027397">
    <property type="entry name" value="Catenin-bd_sf"/>
</dbReference>
<reference evidence="20" key="2">
    <citation type="submission" date="2016-06" db="EMBL/GenBank/DDBJ databases">
        <title>The genome of a short-lived fish provides insights into sex chromosome evolution and the genetic control of aging.</title>
        <authorList>
            <person name="Reichwald K."/>
            <person name="Felder M."/>
            <person name="Petzold A."/>
            <person name="Koch P."/>
            <person name="Groth M."/>
            <person name="Platzer M."/>
        </authorList>
    </citation>
    <scope>NUCLEOTIDE SEQUENCE</scope>
    <source>
        <tissue evidence="20">Brain</tissue>
    </source>
</reference>
<evidence type="ECO:0000256" key="8">
    <source>
        <dbReference type="ARBA" id="ARBA00022837"/>
    </source>
</evidence>
<evidence type="ECO:0000256" key="9">
    <source>
        <dbReference type="ARBA" id="ARBA00022889"/>
    </source>
</evidence>
<evidence type="ECO:0000256" key="13">
    <source>
        <dbReference type="ARBA" id="ARBA00023180"/>
    </source>
</evidence>
<keyword evidence="11 17" id="KW-1133">Transmembrane helix</keyword>
<evidence type="ECO:0000256" key="15">
    <source>
        <dbReference type="RuleBase" id="RU003318"/>
    </source>
</evidence>
<dbReference type="PROSITE" id="PS50268">
    <property type="entry name" value="CADHERIN_2"/>
    <property type="match status" value="4"/>
</dbReference>
<dbReference type="InterPro" id="IPR000233">
    <property type="entry name" value="Cadherin_Y-type_LIR"/>
</dbReference>
<comment type="function">
    <text evidence="16">A component of desmosome cell-cell junctions which are required for positive regulation of cellular adhesion. Involved in the interaction of plaque proteins and intermediate filaments mediating cell-cell adhesion.</text>
</comment>
<protein>
    <submittedName>
        <fullName evidence="20">Desmocollin 2 like</fullName>
    </submittedName>
</protein>
<sequence>MAKVLMLTLFFTALMSSRGQSCYVQSPLYVRVPLTIPAGYVTKVETADCDPTSLRFSSKDPSFTVQSDGVIVALKSVSLETGERTFSVGVQDNNGPESEMEVHLVHKKTKKTNEKREAILKRIKRHWRPPPLNIMENMNGPFPHNIGQFVSDSSQNFTVYYTLKGPGLDEFPFDFFQFHSDTGRLDLIKSVDREEYPKFQLTARVYDIKSGAETDTPAPVFVVVDDENDNAPQFTGSLQFAVAEQHGPGTIVGKVQSTDRDDPTTDHARVHYKLLSGLNYFAINPETGIITTLTNTLDRETNDKHFVVVEARDRNGAANGLFTTSTVTINLRDINDNPPTFIKTPYKATVAENEGGKLILRIPVEDKDLINTPNWISKFVITKGNENGNFRIDRDPATNEGCLYVAKPLDYETNPNVRLEVLARNEAELNSTSAQWQTVPVDVTVTDVDEGPEFSSPNATFTIKENTPNGTIIGTYSAKDPETKKSDGITYYKSSDPGSWVSLDKNTGQLRVANTIDRESELVRDGMYNITVRAVDATSKSGTGTVFLKILDENDNMPVIPPGLVLCQKTEDELGSVVVVAEDKDESPNTFPFSFRLPPDNDGTWSLEPVNDTAAKLKQMKTLSTGIYDVPITVRDQQGYGVEKIMKVTICKCKNGACLAQKRAVALGPMGALALFLPLLFLLLLFLLLIIICATKKQKAHIMEADDYKGTLLESNTEALGDNVDANFLTMGFDQGAKSSVKGSVMNQGWAGNKSFSTIGGHSMHDFGYNQSGMTMTNVQDVYSSQFDHYGNQLVGSTLLGNGMNYKSQSSSLLHWQTVELMLQERMTYMGIREKEEEEGNNDALHCYGYEGTGSTAGSVGCHSDIGDRDNLDFLNTLGPKFKSLAEVCTKS</sequence>
<dbReference type="GO" id="GO:0007156">
    <property type="term" value="P:homophilic cell adhesion via plasma membrane adhesion molecules"/>
    <property type="evidence" value="ECO:0007669"/>
    <property type="project" value="InterPro"/>
</dbReference>
<dbReference type="SMART" id="SM00112">
    <property type="entry name" value="CA"/>
    <property type="match status" value="4"/>
</dbReference>
<gene>
    <name evidence="20" type="primary">DSC2L</name>
</gene>
<keyword evidence="4 15" id="KW-0812">Transmembrane</keyword>
<accession>A0A1A7XC89</accession>
<keyword evidence="6 18" id="KW-0732">Signal</keyword>
<keyword evidence="9 15" id="KW-0130">Cell adhesion</keyword>
<keyword evidence="7" id="KW-0677">Repeat</keyword>
<dbReference type="GO" id="GO:0016477">
    <property type="term" value="P:cell migration"/>
    <property type="evidence" value="ECO:0007669"/>
    <property type="project" value="TreeGrafter"/>
</dbReference>
<dbReference type="PANTHER" id="PTHR24027:SF78">
    <property type="entry name" value="CADHERIN-LIKE PROTEIN 26"/>
    <property type="match status" value="1"/>
</dbReference>
<dbReference type="PRINTS" id="PR00205">
    <property type="entry name" value="CADHERIN"/>
</dbReference>
<dbReference type="SMART" id="SM01055">
    <property type="entry name" value="Cadherin_pro"/>
    <property type="match status" value="1"/>
</dbReference>
<evidence type="ECO:0000256" key="4">
    <source>
        <dbReference type="ARBA" id="ARBA00022692"/>
    </source>
</evidence>
<dbReference type="FunFam" id="2.60.40.60:FF:000019">
    <property type="entry name" value="Cadherin 2"/>
    <property type="match status" value="1"/>
</dbReference>
<dbReference type="InterPro" id="IPR039808">
    <property type="entry name" value="Cadherin"/>
</dbReference>
<dbReference type="GO" id="GO:0016342">
    <property type="term" value="C:catenin complex"/>
    <property type="evidence" value="ECO:0007669"/>
    <property type="project" value="TreeGrafter"/>
</dbReference>
<evidence type="ECO:0000256" key="18">
    <source>
        <dbReference type="SAM" id="SignalP"/>
    </source>
</evidence>
<dbReference type="GO" id="GO:0044331">
    <property type="term" value="P:cell-cell adhesion mediated by cadherin"/>
    <property type="evidence" value="ECO:0007669"/>
    <property type="project" value="TreeGrafter"/>
</dbReference>
<evidence type="ECO:0000256" key="3">
    <source>
        <dbReference type="ARBA" id="ARBA00022475"/>
    </source>
</evidence>
<feature type="chain" id="PRO_5008363000" evidence="18">
    <location>
        <begin position="22"/>
        <end position="892"/>
    </location>
</feature>
<feature type="domain" description="Cadherin" evidence="19">
    <location>
        <begin position="342"/>
        <end position="454"/>
    </location>
</feature>
<evidence type="ECO:0000256" key="11">
    <source>
        <dbReference type="ARBA" id="ARBA00022989"/>
    </source>
</evidence>
<dbReference type="Gene3D" id="4.10.900.10">
    <property type="entry name" value="TCF3-CBD (Catenin binding domain)"/>
    <property type="match status" value="1"/>
</dbReference>
<dbReference type="GO" id="GO:0045296">
    <property type="term" value="F:cadherin binding"/>
    <property type="evidence" value="ECO:0007669"/>
    <property type="project" value="TreeGrafter"/>
</dbReference>
<evidence type="ECO:0000256" key="10">
    <source>
        <dbReference type="ARBA" id="ARBA00022949"/>
    </source>
</evidence>
<dbReference type="GO" id="GO:0060027">
    <property type="term" value="P:convergent extension involved in gastrulation"/>
    <property type="evidence" value="ECO:0007669"/>
    <property type="project" value="UniProtKB-ARBA"/>
</dbReference>
<dbReference type="InterPro" id="IPR015919">
    <property type="entry name" value="Cadherin-like_sf"/>
</dbReference>
<evidence type="ECO:0000256" key="17">
    <source>
        <dbReference type="SAM" id="Phobius"/>
    </source>
</evidence>
<evidence type="ECO:0000256" key="2">
    <source>
        <dbReference type="ARBA" id="ARBA00004568"/>
    </source>
</evidence>
<dbReference type="FunFam" id="2.60.40.60:FF:000027">
    <property type="entry name" value="Cadherin 2"/>
    <property type="match status" value="1"/>
</dbReference>
<dbReference type="GO" id="GO:0034332">
    <property type="term" value="P:adherens junction organization"/>
    <property type="evidence" value="ECO:0007669"/>
    <property type="project" value="TreeGrafter"/>
</dbReference>
<feature type="transmembrane region" description="Helical" evidence="17">
    <location>
        <begin position="670"/>
        <end position="694"/>
    </location>
</feature>
<dbReference type="PROSITE" id="PS00232">
    <property type="entry name" value="CADHERIN_1"/>
    <property type="match status" value="2"/>
</dbReference>
<dbReference type="PANTHER" id="PTHR24027">
    <property type="entry name" value="CADHERIN-23"/>
    <property type="match status" value="1"/>
</dbReference>